<dbReference type="Proteomes" id="UP000184604">
    <property type="component" value="Chromosome"/>
</dbReference>
<evidence type="ECO:0000259" key="1">
    <source>
        <dbReference type="Pfam" id="PF12392"/>
    </source>
</evidence>
<dbReference type="InterPro" id="IPR051454">
    <property type="entry name" value="RNA/ubiquinone_mod_enzymes"/>
</dbReference>
<feature type="domain" description="Peptidase U32 collagenase" evidence="1">
    <location>
        <begin position="382"/>
        <end position="497"/>
    </location>
</feature>
<dbReference type="AlphaFoldDB" id="A0A1L5FBN6"/>
<dbReference type="PROSITE" id="PS01276">
    <property type="entry name" value="PEPTIDASE_U32"/>
    <property type="match status" value="1"/>
</dbReference>
<dbReference type="Pfam" id="PF12392">
    <property type="entry name" value="DUF3656"/>
    <property type="match status" value="1"/>
</dbReference>
<dbReference type="PANTHER" id="PTHR30217:SF10">
    <property type="entry name" value="23S RRNA 5-HYDROXYCYTIDINE C2501 SYNTHASE"/>
    <property type="match status" value="1"/>
</dbReference>
<accession>A0A1L5FBN6</accession>
<dbReference type="InterPro" id="IPR001539">
    <property type="entry name" value="Peptidase_U32"/>
</dbReference>
<dbReference type="RefSeq" id="WP_073540022.1">
    <property type="nucleotide sequence ID" value="NZ_CP018335.1"/>
</dbReference>
<evidence type="ECO:0000313" key="3">
    <source>
        <dbReference type="Proteomes" id="UP000184604"/>
    </source>
</evidence>
<proteinExistence type="predicted"/>
<gene>
    <name evidence="2" type="ORF">BS101_17625</name>
</gene>
<dbReference type="OrthoDB" id="9807498at2"/>
<reference evidence="2 3" key="1">
    <citation type="submission" date="2016-12" db="EMBL/GenBank/DDBJ databases">
        <title>Complete genome sequence of Clostridium kluyveri JZZ isolated from the pit mud of a Chinese flavor liquor-making factory.</title>
        <authorList>
            <person name="Wang Y."/>
        </authorList>
    </citation>
    <scope>NUCLEOTIDE SEQUENCE [LARGE SCALE GENOMIC DNA]</scope>
    <source>
        <strain evidence="2 3">JZZ</strain>
    </source>
</reference>
<dbReference type="PANTHER" id="PTHR30217">
    <property type="entry name" value="PEPTIDASE U32 FAMILY"/>
    <property type="match status" value="1"/>
</dbReference>
<evidence type="ECO:0000313" key="2">
    <source>
        <dbReference type="EMBL" id="APM40426.1"/>
    </source>
</evidence>
<protein>
    <submittedName>
        <fullName evidence="2">Peptidase U32</fullName>
    </submittedName>
</protein>
<sequence>MKKIELLAPAGNMESLYAAVQAGANAVYLGGDRFSARAYAHNFDDTSMRDAVKYCHLYNVKIYVTMNTIMKEEELNKACEYAKFLYDIGVDALIIQDIGFFYILKENIPDFEIHASTQMTVHNGEAALFLSNMGFKRIVLSRELSLKEIRHISKELEIETEIFIHGALCVCYSGQCLMSSIIGGRSGNRGRCAQPCRLPYKIVNKKEGTEKSGYLLSPKDMCTIEDMHKIIESGTSSLKIEGRMKRAEYVAGVVTEYKNAIENFYDNFSSWRNDICINRDTQKNLLQLFNREGFSKAYLYGNTGKDMMAYSFPKNTGIKIGRAENDKTIFLCEDISLNDGVRAGNEGFTISKIIKHEQEVNKAYKGEKVKIIPAKYNSGSIIYKTSDFEQITRLQNIYSNPYRKKFALNLKVEFQMGKPIVLCTNFKGKDFKVEGEKVLEALKQPLSKDRICKSINKTGDNIFQFDNIEFENFEEGFLPISDINQIRRKLLNEIEKYILSIDRKNNVLNSISLKRKFNEISLPEKMAVVNSSEQLEAALEMEFNHICINPFQRNGDINLGSIKVDKIYIKIPNIIRMEFDYIEEFINKNLSRIQGIVTGNLGIISKFSNKIQIFGDYKLNITNNYALEVYNKFTNGNCLSVELNRNEIKKIISNSNFRSQILVYGKIEAMVSEYCAIGSIFGGKSSCKNCNKVCEKGDFLLVDRKKKGFTLKTDKFCRSYIYNTVPVNLISNIKDLRNMGINSFRVDFIDENYKRTKEILKYFKEEQFKGDFSKFTRSHYRNGVE</sequence>
<organism evidence="2 3">
    <name type="scientific">Clostridium kluyveri</name>
    <dbReference type="NCBI Taxonomy" id="1534"/>
    <lineage>
        <taxon>Bacteria</taxon>
        <taxon>Bacillati</taxon>
        <taxon>Bacillota</taxon>
        <taxon>Clostridia</taxon>
        <taxon>Eubacteriales</taxon>
        <taxon>Clostridiaceae</taxon>
        <taxon>Clostridium</taxon>
    </lineage>
</organism>
<dbReference type="InterPro" id="IPR020988">
    <property type="entry name" value="Pept_U32_collagenase"/>
</dbReference>
<name>A0A1L5FBN6_CLOKL</name>
<dbReference type="Pfam" id="PF01136">
    <property type="entry name" value="Peptidase_U32"/>
    <property type="match status" value="2"/>
</dbReference>
<dbReference type="EMBL" id="CP018335">
    <property type="protein sequence ID" value="APM40426.1"/>
    <property type="molecule type" value="Genomic_DNA"/>
</dbReference>